<dbReference type="EMBL" id="BAABIK010000006">
    <property type="protein sequence ID" value="GAA4936180.1"/>
    <property type="molecule type" value="Genomic_DNA"/>
</dbReference>
<protein>
    <recommendedName>
        <fullName evidence="6">Abortive infection C-terminus</fullName>
    </recommendedName>
</protein>
<feature type="domain" description="Abortive infection protein-like C-terminal" evidence="2">
    <location>
        <begin position="356"/>
        <end position="436"/>
    </location>
</feature>
<evidence type="ECO:0000259" key="2">
    <source>
        <dbReference type="Pfam" id="PF14355"/>
    </source>
</evidence>
<evidence type="ECO:0000256" key="1">
    <source>
        <dbReference type="SAM" id="MobiDB-lite"/>
    </source>
</evidence>
<gene>
    <name evidence="4" type="ORF">GCM10023224_16250</name>
</gene>
<dbReference type="Pfam" id="PF18860">
    <property type="entry name" value="AbiJ_NTD3"/>
    <property type="match status" value="1"/>
</dbReference>
<proteinExistence type="predicted"/>
<accession>A0ABP9GBY8</accession>
<dbReference type="InterPro" id="IPR026001">
    <property type="entry name" value="Abi-like_C"/>
</dbReference>
<keyword evidence="5" id="KW-1185">Reference proteome</keyword>
<evidence type="ECO:0008006" key="6">
    <source>
        <dbReference type="Google" id="ProtNLM"/>
    </source>
</evidence>
<feature type="region of interest" description="Disordered" evidence="1">
    <location>
        <begin position="116"/>
        <end position="148"/>
    </location>
</feature>
<dbReference type="RefSeq" id="WP_345556086.1">
    <property type="nucleotide sequence ID" value="NZ_BAABIK010000006.1"/>
</dbReference>
<organism evidence="4 5">
    <name type="scientific">Streptomonospora halophila</name>
    <dbReference type="NCBI Taxonomy" id="427369"/>
    <lineage>
        <taxon>Bacteria</taxon>
        <taxon>Bacillati</taxon>
        <taxon>Actinomycetota</taxon>
        <taxon>Actinomycetes</taxon>
        <taxon>Streptosporangiales</taxon>
        <taxon>Nocardiopsidaceae</taxon>
        <taxon>Streptomonospora</taxon>
    </lineage>
</organism>
<sequence>MVPSRDLLNRAARTAVRELVAELAQAAISEYWEDEHFSASALAPEGSSVRRRVFDSYANCVDWSDPDQVARAVRVFERIIRRVDRDRRRSGGALDTDTLADLRENLARDGYRLDQDLRLHPPPRAYSSAAGHGGPQAGPTTADRQITEATRRRVIDTLQLERIWWSGDLDEVDFLERLYDLDALESYDPRFTTARGDISQHCIFNDDWERDWVFKDPRFALRAGPDHVFLAFLAETLHPVVRRNPEEIQWLLALFNQALAPDGFELFPVDAISNRPIFAGGPRASFHGARPDLNYEQRPLLSDPRVLLDHQRRIHTSIENDPAAAISACKELVESLCKIILDHHGEVYPDGDDLTKLYRRVSDKLALNSDSIPEDARASGTVKKILRTLTTSVHGLAEMRNQLGTGHGRSAPSPALARHARLTLNTTIALTEFLLDTWQDRVDRGVLSATAETTESAVLSRHPKH</sequence>
<evidence type="ECO:0000313" key="5">
    <source>
        <dbReference type="Proteomes" id="UP001499993"/>
    </source>
</evidence>
<evidence type="ECO:0000313" key="4">
    <source>
        <dbReference type="EMBL" id="GAA4936180.1"/>
    </source>
</evidence>
<dbReference type="InterPro" id="IPR041427">
    <property type="entry name" value="AbiJ-NTD3"/>
</dbReference>
<reference evidence="5" key="1">
    <citation type="journal article" date="2019" name="Int. J. Syst. Evol. Microbiol.">
        <title>The Global Catalogue of Microorganisms (GCM) 10K type strain sequencing project: providing services to taxonomists for standard genome sequencing and annotation.</title>
        <authorList>
            <consortium name="The Broad Institute Genomics Platform"/>
            <consortium name="The Broad Institute Genome Sequencing Center for Infectious Disease"/>
            <person name="Wu L."/>
            <person name="Ma J."/>
        </authorList>
    </citation>
    <scope>NUCLEOTIDE SEQUENCE [LARGE SCALE GENOMIC DNA]</scope>
    <source>
        <strain evidence="5">JCM 18123</strain>
    </source>
</reference>
<comment type="caution">
    <text evidence="4">The sequence shown here is derived from an EMBL/GenBank/DDBJ whole genome shotgun (WGS) entry which is preliminary data.</text>
</comment>
<feature type="domain" description="AbiJ-NTD3" evidence="3">
    <location>
        <begin position="145"/>
        <end position="288"/>
    </location>
</feature>
<dbReference type="Pfam" id="PF14355">
    <property type="entry name" value="Abi_C"/>
    <property type="match status" value="1"/>
</dbReference>
<evidence type="ECO:0000259" key="3">
    <source>
        <dbReference type="Pfam" id="PF18860"/>
    </source>
</evidence>
<dbReference type="Proteomes" id="UP001499993">
    <property type="component" value="Unassembled WGS sequence"/>
</dbReference>
<name>A0ABP9GBY8_9ACTN</name>